<name>A0A1Y2HIW0_9FUNG</name>
<organism evidence="1 2">
    <name type="scientific">Catenaria anguillulae PL171</name>
    <dbReference type="NCBI Taxonomy" id="765915"/>
    <lineage>
        <taxon>Eukaryota</taxon>
        <taxon>Fungi</taxon>
        <taxon>Fungi incertae sedis</taxon>
        <taxon>Blastocladiomycota</taxon>
        <taxon>Blastocladiomycetes</taxon>
        <taxon>Blastocladiales</taxon>
        <taxon>Catenariaceae</taxon>
        <taxon>Catenaria</taxon>
    </lineage>
</organism>
<dbReference type="Proteomes" id="UP000193411">
    <property type="component" value="Unassembled WGS sequence"/>
</dbReference>
<evidence type="ECO:0000313" key="1">
    <source>
        <dbReference type="EMBL" id="ORZ34506.1"/>
    </source>
</evidence>
<protein>
    <submittedName>
        <fullName evidence="1">Uncharacterized protein</fullName>
    </submittedName>
</protein>
<accession>A0A1Y2HIW0</accession>
<dbReference type="OrthoDB" id="5579282at2759"/>
<gene>
    <name evidence="1" type="ORF">BCR44DRAFT_1154201</name>
</gene>
<proteinExistence type="predicted"/>
<comment type="caution">
    <text evidence="1">The sequence shown here is derived from an EMBL/GenBank/DDBJ whole genome shotgun (WGS) entry which is preliminary data.</text>
</comment>
<evidence type="ECO:0000313" key="2">
    <source>
        <dbReference type="Proteomes" id="UP000193411"/>
    </source>
</evidence>
<sequence>MHLPLGQPPPAFKPYTVTDYQAIKKADAVTRLPTSLGPPTDPESEARRAKAMAAHEYAERLRSMGSRQRSMTM</sequence>
<dbReference type="EMBL" id="MCFL01000028">
    <property type="protein sequence ID" value="ORZ34506.1"/>
    <property type="molecule type" value="Genomic_DNA"/>
</dbReference>
<reference evidence="1 2" key="1">
    <citation type="submission" date="2016-07" db="EMBL/GenBank/DDBJ databases">
        <title>Pervasive Adenine N6-methylation of Active Genes in Fungi.</title>
        <authorList>
            <consortium name="DOE Joint Genome Institute"/>
            <person name="Mondo S.J."/>
            <person name="Dannebaum R.O."/>
            <person name="Kuo R.C."/>
            <person name="Labutti K."/>
            <person name="Haridas S."/>
            <person name="Kuo A."/>
            <person name="Salamov A."/>
            <person name="Ahrendt S.R."/>
            <person name="Lipzen A."/>
            <person name="Sullivan W."/>
            <person name="Andreopoulos W.B."/>
            <person name="Clum A."/>
            <person name="Lindquist E."/>
            <person name="Daum C."/>
            <person name="Ramamoorthy G.K."/>
            <person name="Gryganskyi A."/>
            <person name="Culley D."/>
            <person name="Magnuson J.K."/>
            <person name="James T.Y."/>
            <person name="O'Malley M.A."/>
            <person name="Stajich J.E."/>
            <person name="Spatafora J.W."/>
            <person name="Visel A."/>
            <person name="Grigoriev I.V."/>
        </authorList>
    </citation>
    <scope>NUCLEOTIDE SEQUENCE [LARGE SCALE GENOMIC DNA]</scope>
    <source>
        <strain evidence="1 2">PL171</strain>
    </source>
</reference>
<keyword evidence="2" id="KW-1185">Reference proteome</keyword>
<dbReference type="AlphaFoldDB" id="A0A1Y2HIW0"/>